<keyword evidence="13" id="KW-1185">Reference proteome</keyword>
<comment type="similarity">
    <text evidence="9">Belongs to the IspH family.</text>
</comment>
<dbReference type="GO" id="GO:0050992">
    <property type="term" value="P:dimethylallyl diphosphate biosynthetic process"/>
    <property type="evidence" value="ECO:0007669"/>
    <property type="project" value="InterPro"/>
</dbReference>
<dbReference type="GO" id="GO:0051745">
    <property type="term" value="F:4-hydroxy-3-methylbut-2-enyl diphosphate reductase activity"/>
    <property type="evidence" value="ECO:0007669"/>
    <property type="project" value="UniProtKB-EC"/>
</dbReference>
<dbReference type="KEGG" id="fcy:FRACYDRAFT_178522"/>
<dbReference type="Pfam" id="PF02401">
    <property type="entry name" value="LYTB"/>
    <property type="match status" value="1"/>
</dbReference>
<accession>A0A1E7G002</accession>
<evidence type="ECO:0000256" key="8">
    <source>
        <dbReference type="ARBA" id="ARBA00046314"/>
    </source>
</evidence>
<comment type="pathway">
    <text evidence="8">Isoprenoid biosynthesis; dimethylallyl diphosphate biosynthesis; dimethylallyl diphosphate from (2E)-4-hydroxy-3-methylbutenyl diphosphate: step 1/1.</text>
</comment>
<evidence type="ECO:0000256" key="1">
    <source>
        <dbReference type="ARBA" id="ARBA00001966"/>
    </source>
</evidence>
<evidence type="ECO:0000256" key="6">
    <source>
        <dbReference type="ARBA" id="ARBA00023014"/>
    </source>
</evidence>
<evidence type="ECO:0000313" key="13">
    <source>
        <dbReference type="Proteomes" id="UP000095751"/>
    </source>
</evidence>
<feature type="chain" id="PRO_5009193751" description="4-hydroxy-3-methylbut-2-enyl diphosphate reductase" evidence="11">
    <location>
        <begin position="22"/>
        <end position="517"/>
    </location>
</feature>
<evidence type="ECO:0000256" key="9">
    <source>
        <dbReference type="ARBA" id="ARBA00046335"/>
    </source>
</evidence>
<comment type="pathway">
    <text evidence="7">Isoprenoid biosynthesis; isopentenyl diphosphate biosynthesis via DXP pathway; isopentenyl diphosphate from 1-deoxy-D-xylulose 5-phosphate: step 6/6.</text>
</comment>
<protein>
    <recommendedName>
        <fullName evidence="10">4-hydroxy-3-methylbut-2-enyl diphosphate reductase</fullName>
        <ecNumber evidence="10">1.17.7.4</ecNumber>
    </recommendedName>
</protein>
<dbReference type="InterPro" id="IPR003451">
    <property type="entry name" value="LytB/IspH"/>
</dbReference>
<keyword evidence="2" id="KW-0004">4Fe-4S</keyword>
<dbReference type="PANTHER" id="PTHR31619:SF5">
    <property type="entry name" value="4-HYDROXY-3-METHYLBUT-2-ENYL DIPHOSPHATE REDUCTASE, CHLOROPLASTIC"/>
    <property type="match status" value="1"/>
</dbReference>
<dbReference type="OrthoDB" id="1698201at2759"/>
<dbReference type="NCBIfam" id="NF009911">
    <property type="entry name" value="PRK13371.1"/>
    <property type="match status" value="1"/>
</dbReference>
<evidence type="ECO:0000256" key="2">
    <source>
        <dbReference type="ARBA" id="ARBA00022485"/>
    </source>
</evidence>
<evidence type="ECO:0000256" key="10">
    <source>
        <dbReference type="ARBA" id="ARBA00047177"/>
    </source>
</evidence>
<proteinExistence type="inferred from homology"/>
<dbReference type="Gene3D" id="3.40.1010.20">
    <property type="entry name" value="4-hydroxy-3-methylbut-2-enyl diphosphate reductase, catalytic domain"/>
    <property type="match status" value="2"/>
</dbReference>
<keyword evidence="5" id="KW-0408">Iron</keyword>
<dbReference type="Gene3D" id="3.40.50.11270">
    <property type="match status" value="1"/>
</dbReference>
<keyword evidence="6" id="KW-0411">Iron-sulfur</keyword>
<dbReference type="CDD" id="cd13944">
    <property type="entry name" value="lytB_ispH"/>
    <property type="match status" value="1"/>
</dbReference>
<evidence type="ECO:0000256" key="11">
    <source>
        <dbReference type="SAM" id="SignalP"/>
    </source>
</evidence>
<keyword evidence="4" id="KW-0560">Oxidoreductase</keyword>
<evidence type="ECO:0000256" key="5">
    <source>
        <dbReference type="ARBA" id="ARBA00023004"/>
    </source>
</evidence>
<comment type="cofactor">
    <cofactor evidence="1">
        <name>[4Fe-4S] cluster</name>
        <dbReference type="ChEBI" id="CHEBI:49883"/>
    </cofactor>
</comment>
<sequence length="517" mass="58398">MRIKIQQNILHLLLVANVAEAFRVGSSCNNAPTRVTSLRSSTTDDQDATPIAAAAVVPKVVKKEKRFYIKNERENIAKKKDFLRGSGVFRNVKAEVTEDMRQQFDSEMMNEMKDTPNYMVERDGVEFFLAKDHGFCWGVERSINLAYSAVETFPESKVHITNELIHNPMVNDRLHSKNVNFIQKDEDNNKDFTQIQEGDVVMLPAFGATLDEMKLLDEKNVKVVDTTCPWVAKVWNTVHTHQVRGLTSVIHGKYAHEETMATKSMAETYICVKDVEEAEYLADFILTAEEGDDGRKKEFMEKFSKSCSSHFDPHKHLQKIGLANQTTMYKKETRAIGQLLQKTIMSKFGPDLINEHYYEFDTICDATQVRQDAVDELCNMHDDAQQPSLDFILVVGGFDSSNTCHLLEIPQMRGVTSYHINAADCIQAENKIRHRTVAGEVIEDEGPFLTEDMLWSTDQVTGEKTKNLLRVGVTSGASTPDKEVQDALGRIMMLNKLSEAGIELGGEKESELLEEAQ</sequence>
<dbReference type="InParanoid" id="A0A1E7G002"/>
<evidence type="ECO:0000313" key="12">
    <source>
        <dbReference type="EMBL" id="OEU23731.1"/>
    </source>
</evidence>
<dbReference type="NCBIfam" id="TIGR00216">
    <property type="entry name" value="ispH_lytB"/>
    <property type="match status" value="1"/>
</dbReference>
<name>A0A1E7G002_9STRA</name>
<dbReference type="PANTHER" id="PTHR31619">
    <property type="entry name" value="4-HYDROXY-3-METHYLBUT-2-ENYL DIPHOSPHATE REDUCTASE, CHLOROPLASTIC"/>
    <property type="match status" value="1"/>
</dbReference>
<gene>
    <name evidence="12" type="primary">HDR</name>
    <name evidence="12" type="ORF">FRACYDRAFT_178522</name>
</gene>
<organism evidence="12 13">
    <name type="scientific">Fragilariopsis cylindrus CCMP1102</name>
    <dbReference type="NCBI Taxonomy" id="635003"/>
    <lineage>
        <taxon>Eukaryota</taxon>
        <taxon>Sar</taxon>
        <taxon>Stramenopiles</taxon>
        <taxon>Ochrophyta</taxon>
        <taxon>Bacillariophyta</taxon>
        <taxon>Bacillariophyceae</taxon>
        <taxon>Bacillariophycidae</taxon>
        <taxon>Bacillariales</taxon>
        <taxon>Bacillariaceae</taxon>
        <taxon>Fragilariopsis</taxon>
    </lineage>
</organism>
<dbReference type="EMBL" id="KV784353">
    <property type="protein sequence ID" value="OEU23731.1"/>
    <property type="molecule type" value="Genomic_DNA"/>
</dbReference>
<evidence type="ECO:0000256" key="7">
    <source>
        <dbReference type="ARBA" id="ARBA00046313"/>
    </source>
</evidence>
<dbReference type="Proteomes" id="UP000095751">
    <property type="component" value="Unassembled WGS sequence"/>
</dbReference>
<dbReference type="GO" id="GO:0019288">
    <property type="term" value="P:isopentenyl diphosphate biosynthetic process, methylerythritol 4-phosphate pathway"/>
    <property type="evidence" value="ECO:0007669"/>
    <property type="project" value="InterPro"/>
</dbReference>
<dbReference type="GO" id="GO:0046872">
    <property type="term" value="F:metal ion binding"/>
    <property type="evidence" value="ECO:0007669"/>
    <property type="project" value="UniProtKB-KW"/>
</dbReference>
<dbReference type="GO" id="GO:0051539">
    <property type="term" value="F:4 iron, 4 sulfur cluster binding"/>
    <property type="evidence" value="ECO:0007669"/>
    <property type="project" value="UniProtKB-KW"/>
</dbReference>
<keyword evidence="3" id="KW-0479">Metal-binding</keyword>
<reference evidence="12 13" key="1">
    <citation type="submission" date="2016-09" db="EMBL/GenBank/DDBJ databases">
        <title>Extensive genetic diversity and differential bi-allelic expression allows diatom success in the polar Southern Ocean.</title>
        <authorList>
            <consortium name="DOE Joint Genome Institute"/>
            <person name="Mock T."/>
            <person name="Otillar R.P."/>
            <person name="Strauss J."/>
            <person name="Dupont C."/>
            <person name="Frickenhaus S."/>
            <person name="Maumus F."/>
            <person name="Mcmullan M."/>
            <person name="Sanges R."/>
            <person name="Schmutz J."/>
            <person name="Toseland A."/>
            <person name="Valas R."/>
            <person name="Veluchamy A."/>
            <person name="Ward B.J."/>
            <person name="Allen A."/>
            <person name="Barry K."/>
            <person name="Falciatore A."/>
            <person name="Ferrante M."/>
            <person name="Fortunato A.E."/>
            <person name="Gloeckner G."/>
            <person name="Gruber A."/>
            <person name="Hipkin R."/>
            <person name="Janech M."/>
            <person name="Kroth P."/>
            <person name="Leese F."/>
            <person name="Lindquist E."/>
            <person name="Lyon B.R."/>
            <person name="Martin J."/>
            <person name="Mayer C."/>
            <person name="Parker M."/>
            <person name="Quesneville H."/>
            <person name="Raymond J."/>
            <person name="Uhlig C."/>
            <person name="Valentin K.U."/>
            <person name="Worden A.Z."/>
            <person name="Armbrust E.V."/>
            <person name="Bowler C."/>
            <person name="Green B."/>
            <person name="Moulton V."/>
            <person name="Van Oosterhout C."/>
            <person name="Grigoriev I."/>
        </authorList>
    </citation>
    <scope>NUCLEOTIDE SEQUENCE [LARGE SCALE GENOMIC DNA]</scope>
    <source>
        <strain evidence="12 13">CCMP1102</strain>
    </source>
</reference>
<keyword evidence="11" id="KW-0732">Signal</keyword>
<evidence type="ECO:0000256" key="4">
    <source>
        <dbReference type="ARBA" id="ARBA00023002"/>
    </source>
</evidence>
<dbReference type="EC" id="1.17.7.4" evidence="10"/>
<dbReference type="AlphaFoldDB" id="A0A1E7G002"/>
<evidence type="ECO:0000256" key="3">
    <source>
        <dbReference type="ARBA" id="ARBA00022723"/>
    </source>
</evidence>
<feature type="signal peptide" evidence="11">
    <location>
        <begin position="1"/>
        <end position="21"/>
    </location>
</feature>